<dbReference type="Gene3D" id="1.10.1200.10">
    <property type="entry name" value="ACP-like"/>
    <property type="match status" value="1"/>
</dbReference>
<dbReference type="PATRIC" id="fig|595434.4.peg.2705"/>
<evidence type="ECO:0000313" key="2">
    <source>
        <dbReference type="Proteomes" id="UP000036367"/>
    </source>
</evidence>
<gene>
    <name evidence="1" type="ORF">RISK_002837</name>
</gene>
<dbReference type="InterPro" id="IPR036736">
    <property type="entry name" value="ACP-like_sf"/>
</dbReference>
<organism evidence="1 2">
    <name type="scientific">Rhodopirellula islandica</name>
    <dbReference type="NCBI Taxonomy" id="595434"/>
    <lineage>
        <taxon>Bacteria</taxon>
        <taxon>Pseudomonadati</taxon>
        <taxon>Planctomycetota</taxon>
        <taxon>Planctomycetia</taxon>
        <taxon>Pirellulales</taxon>
        <taxon>Pirellulaceae</taxon>
        <taxon>Rhodopirellula</taxon>
    </lineage>
</organism>
<protein>
    <submittedName>
        <fullName evidence="1">Uncharacterized protein</fullName>
    </submittedName>
</protein>
<reference evidence="1" key="1">
    <citation type="submission" date="2015-05" db="EMBL/GenBank/DDBJ databases">
        <title>Permanent draft genome of Rhodopirellula islandicus K833.</title>
        <authorList>
            <person name="Kizina J."/>
            <person name="Richter M."/>
            <person name="Glockner F.O."/>
            <person name="Harder J."/>
        </authorList>
    </citation>
    <scope>NUCLEOTIDE SEQUENCE [LARGE SCALE GENOMIC DNA]</scope>
    <source>
        <strain evidence="1">K833</strain>
    </source>
</reference>
<sequence>MSGVAATTGYPQTFLAKCAPATNPERALKVRRIISEQLGVPYEHIHPEQSFVDDLDCC</sequence>
<dbReference type="STRING" id="595434.RISK_002837"/>
<comment type="caution">
    <text evidence="1">The sequence shown here is derived from an EMBL/GenBank/DDBJ whole genome shotgun (WGS) entry which is preliminary data.</text>
</comment>
<dbReference type="AlphaFoldDB" id="A0A0J1BEW9"/>
<name>A0A0J1BEW9_RHOIS</name>
<accession>A0A0J1BEW9</accession>
<dbReference type="EMBL" id="LECT01000023">
    <property type="protein sequence ID" value="KLU05075.1"/>
    <property type="molecule type" value="Genomic_DNA"/>
</dbReference>
<dbReference type="Proteomes" id="UP000036367">
    <property type="component" value="Unassembled WGS sequence"/>
</dbReference>
<proteinExistence type="predicted"/>
<keyword evidence="2" id="KW-1185">Reference proteome</keyword>
<evidence type="ECO:0000313" key="1">
    <source>
        <dbReference type="EMBL" id="KLU05075.1"/>
    </source>
</evidence>